<evidence type="ECO:0000256" key="1">
    <source>
        <dbReference type="SAM" id="Phobius"/>
    </source>
</evidence>
<feature type="transmembrane region" description="Helical" evidence="1">
    <location>
        <begin position="113"/>
        <end position="138"/>
    </location>
</feature>
<feature type="transmembrane region" description="Helical" evidence="1">
    <location>
        <begin position="144"/>
        <end position="164"/>
    </location>
</feature>
<reference evidence="2 3" key="1">
    <citation type="submission" date="2024-01" db="EMBL/GenBank/DDBJ databases">
        <title>Genome assemblies of Stephania.</title>
        <authorList>
            <person name="Yang L."/>
        </authorList>
    </citation>
    <scope>NUCLEOTIDE SEQUENCE [LARGE SCALE GENOMIC DNA]</scope>
    <source>
        <strain evidence="2">QJT</strain>
        <tissue evidence="2">Leaf</tissue>
    </source>
</reference>
<evidence type="ECO:0000313" key="2">
    <source>
        <dbReference type="EMBL" id="KAK9137925.1"/>
    </source>
</evidence>
<accession>A0AAP0JRX8</accession>
<feature type="transmembrane region" description="Helical" evidence="1">
    <location>
        <begin position="44"/>
        <end position="64"/>
    </location>
</feature>
<protein>
    <submittedName>
        <fullName evidence="2">Uncharacterized protein</fullName>
    </submittedName>
</protein>
<keyword evidence="3" id="KW-1185">Reference proteome</keyword>
<dbReference type="EMBL" id="JBBNAE010000003">
    <property type="protein sequence ID" value="KAK9137925.1"/>
    <property type="molecule type" value="Genomic_DNA"/>
</dbReference>
<dbReference type="Proteomes" id="UP001417504">
    <property type="component" value="Unassembled WGS sequence"/>
</dbReference>
<keyword evidence="1" id="KW-0472">Membrane</keyword>
<comment type="caution">
    <text evidence="2">The sequence shown here is derived from an EMBL/GenBank/DDBJ whole genome shotgun (WGS) entry which is preliminary data.</text>
</comment>
<feature type="transmembrane region" description="Helical" evidence="1">
    <location>
        <begin position="84"/>
        <end position="101"/>
    </location>
</feature>
<keyword evidence="1" id="KW-1133">Transmembrane helix</keyword>
<organism evidence="2 3">
    <name type="scientific">Stephania japonica</name>
    <dbReference type="NCBI Taxonomy" id="461633"/>
    <lineage>
        <taxon>Eukaryota</taxon>
        <taxon>Viridiplantae</taxon>
        <taxon>Streptophyta</taxon>
        <taxon>Embryophyta</taxon>
        <taxon>Tracheophyta</taxon>
        <taxon>Spermatophyta</taxon>
        <taxon>Magnoliopsida</taxon>
        <taxon>Ranunculales</taxon>
        <taxon>Menispermaceae</taxon>
        <taxon>Menispermoideae</taxon>
        <taxon>Cissampelideae</taxon>
        <taxon>Stephania</taxon>
    </lineage>
</organism>
<feature type="transmembrane region" description="Helical" evidence="1">
    <location>
        <begin position="211"/>
        <end position="230"/>
    </location>
</feature>
<dbReference type="PANTHER" id="PTHR35307:SF6">
    <property type="entry name" value="TRANSMEMBRANE PROTEIN"/>
    <property type="match status" value="1"/>
</dbReference>
<feature type="transmembrane region" description="Helical" evidence="1">
    <location>
        <begin position="12"/>
        <end position="32"/>
    </location>
</feature>
<keyword evidence="1" id="KW-0812">Transmembrane</keyword>
<sequence>MDGNITKFSSPMPAIGMYMAGATLVCLLLMLCDIFNAIRQKKPWIPCQLFVFNSFTLALVSVATKLSGDLTTSMPSAYDQLSKLSGTSFICVSIAFFRPSVVNMSESELSTNLASLTVVVITVVVDVSMQISTGAIFLFKIEHILTLLLMLLLLGIMGCFRLTCADCVTEPWRKSLRHMPRNIHTLKRCYIHSYITEPQLMLCRFSQSTTVGILCTISFAVLFKAAIRAYCLDQGLKGGSDYKWSVGTVVVLQILAALAGTLAVVFRCLALARQMQSFLLPALKNNTILECHTAFLFTHRNRSLYSETSNHSRVIFQIFRKLQNILYSSLFLMRLWADCVNMLILIVIKVVGDCIAWIVRTAEIIDFGIIQHKGVDGVCDNDDKIMVKLQQEFDDGGFYKHKSPIPDFYSNYLLRKSVMDMEMCIKKHSNYPMHSVLKFLGRSANHGSVELLKQIDKTSDELLLLVCLIRIVDSLTPSFRTVSLVCALDQVFDIIVFIHEKINTTSVSKTIKINVAKDIWMSKNIKNHWFQTDIIKCLEIEGCTNHIQDHISGPVDKFLLNFVIHEVYDVINIIGEPRVDTVSSSNGHREELYDRSEQLFVELLHSFIDRLPDVIFNSLNENVPAVEFQKHAKTSMELVARFKQLDAKSLCSTSNINNFMTTDMAKQETEPVVDVYSLGNKNHVV</sequence>
<dbReference type="AlphaFoldDB" id="A0AAP0JRX8"/>
<proteinExistence type="predicted"/>
<gene>
    <name evidence="2" type="ORF">Sjap_008519</name>
</gene>
<evidence type="ECO:0000313" key="3">
    <source>
        <dbReference type="Proteomes" id="UP001417504"/>
    </source>
</evidence>
<dbReference type="PANTHER" id="PTHR35307">
    <property type="entry name" value="PROTEIN, PUTATIVE-RELATED"/>
    <property type="match status" value="1"/>
</dbReference>
<name>A0AAP0JRX8_9MAGN</name>
<feature type="transmembrane region" description="Helical" evidence="1">
    <location>
        <begin position="250"/>
        <end position="270"/>
    </location>
</feature>